<evidence type="ECO:0000313" key="2">
    <source>
        <dbReference type="EMBL" id="SUZ32491.1"/>
    </source>
</evidence>
<organism evidence="2 3">
    <name type="scientific">Roseinatronobacter ekhonensis</name>
    <dbReference type="NCBI Taxonomy" id="254356"/>
    <lineage>
        <taxon>Bacteria</taxon>
        <taxon>Pseudomonadati</taxon>
        <taxon>Pseudomonadota</taxon>
        <taxon>Alphaproteobacteria</taxon>
        <taxon>Rhodobacterales</taxon>
        <taxon>Paracoccaceae</taxon>
        <taxon>Roseinatronobacter</taxon>
    </lineage>
</organism>
<keyword evidence="1" id="KW-0732">Signal</keyword>
<feature type="chain" id="PRO_5017420273" evidence="1">
    <location>
        <begin position="20"/>
        <end position="154"/>
    </location>
</feature>
<proteinExistence type="predicted"/>
<dbReference type="AlphaFoldDB" id="A0A3B0M980"/>
<gene>
    <name evidence="2" type="ORF">ROE7235_02251</name>
</gene>
<dbReference type="EMBL" id="UIHC01000022">
    <property type="protein sequence ID" value="SUZ32491.1"/>
    <property type="molecule type" value="Genomic_DNA"/>
</dbReference>
<name>A0A3B0M980_9RHOB</name>
<dbReference type="RefSeq" id="WP_121095637.1">
    <property type="nucleotide sequence ID" value="NZ_UIHC01000022.1"/>
</dbReference>
<accession>A0A3B0M980</accession>
<feature type="signal peptide" evidence="1">
    <location>
        <begin position="1"/>
        <end position="19"/>
    </location>
</feature>
<keyword evidence="3" id="KW-1185">Reference proteome</keyword>
<evidence type="ECO:0000313" key="3">
    <source>
        <dbReference type="Proteomes" id="UP000272908"/>
    </source>
</evidence>
<dbReference type="OrthoDB" id="7856755at2"/>
<sequence>MRLLYSIAAAVLSGQTATALDLPDCALIPGSPDSCSPIVACMPGDDTYLVGRAIGWDEGTLSGVTNDGVSCIGTWRVTGLGIGLARFACDDGLEGRLAYTYQDGETGTASGRGLVSGFGWLEAWSGHNIEQFLDASGRHVDGELMCGAAPMLIS</sequence>
<reference evidence="3" key="1">
    <citation type="submission" date="2018-08" db="EMBL/GenBank/DDBJ databases">
        <authorList>
            <person name="Rodrigo-Torres L."/>
            <person name="Arahal R. D."/>
            <person name="Lucena T."/>
        </authorList>
    </citation>
    <scope>NUCLEOTIDE SEQUENCE [LARGE SCALE GENOMIC DNA]</scope>
    <source>
        <strain evidence="3">CECT 7235</strain>
    </source>
</reference>
<evidence type="ECO:0000256" key="1">
    <source>
        <dbReference type="SAM" id="SignalP"/>
    </source>
</evidence>
<dbReference type="Proteomes" id="UP000272908">
    <property type="component" value="Unassembled WGS sequence"/>
</dbReference>
<protein>
    <submittedName>
        <fullName evidence="2">Uncharacterized protein</fullName>
    </submittedName>
</protein>